<dbReference type="Proteomes" id="UP000663881">
    <property type="component" value="Unassembled WGS sequence"/>
</dbReference>
<dbReference type="EMBL" id="CAJOAY010007098">
    <property type="protein sequence ID" value="CAF4158334.1"/>
    <property type="molecule type" value="Genomic_DNA"/>
</dbReference>
<dbReference type="Proteomes" id="UP000663868">
    <property type="component" value="Unassembled WGS sequence"/>
</dbReference>
<dbReference type="EMBL" id="CAJNON010000407">
    <property type="protein sequence ID" value="CAF1246592.1"/>
    <property type="molecule type" value="Genomic_DNA"/>
</dbReference>
<name>A0A814LM70_9BILA</name>
<comment type="caution">
    <text evidence="2">The sequence shown here is derived from an EMBL/GenBank/DDBJ whole genome shotgun (WGS) entry which is preliminary data.</text>
</comment>
<evidence type="ECO:0008006" key="7">
    <source>
        <dbReference type="Google" id="ProtNLM"/>
    </source>
</evidence>
<sequence>MATHDSIPTERFLDINGEPQRRLSPIQGYEKKDLVSLEEAVKPLENLIQNIEGFVWTATGNCENPLEGLTPNERAAIYLYTMECMYHQLNKALRNENRQQLVPYFSYLKLLLTGLWKLPSKQCLVYRGVKANISQQYPVGKKFAWWGLSSCTGSLNILQREQFLVLSKLDQGNGLHIVHIKQIEPPIILIQPPSPSLVQSHQVTDTAATKKTLNLNVLREKPRLCVKIPINGLFMGANDDYLLFSSQDDLLLVDKQGAQKLKTELDHQFEMHDICWASYLNQFLILVNEGSSKDCLHSLYITGNETGKLKETKKFDQEMISCTSYNDIFLINSKGRGEGDRIEEYQLSN</sequence>
<dbReference type="Proteomes" id="UP000663891">
    <property type="component" value="Unassembled WGS sequence"/>
</dbReference>
<evidence type="ECO:0000313" key="1">
    <source>
        <dbReference type="EMBL" id="CAF1021359.1"/>
    </source>
</evidence>
<dbReference type="EMBL" id="CAJNOE010000226">
    <property type="protein sequence ID" value="CAF1067083.1"/>
    <property type="molecule type" value="Genomic_DNA"/>
</dbReference>
<dbReference type="EMBL" id="CAJNOG010000157">
    <property type="protein sequence ID" value="CAF1021359.1"/>
    <property type="molecule type" value="Genomic_DNA"/>
</dbReference>
<dbReference type="Gene3D" id="3.90.176.10">
    <property type="entry name" value="Toxin ADP-ribosyltransferase, Chain A, domain 1"/>
    <property type="match status" value="1"/>
</dbReference>
<dbReference type="Proteomes" id="UP000663845">
    <property type="component" value="Unassembled WGS sequence"/>
</dbReference>
<evidence type="ECO:0000313" key="3">
    <source>
        <dbReference type="EMBL" id="CAF1246592.1"/>
    </source>
</evidence>
<evidence type="ECO:0000313" key="2">
    <source>
        <dbReference type="EMBL" id="CAF1067083.1"/>
    </source>
</evidence>
<evidence type="ECO:0000313" key="6">
    <source>
        <dbReference type="Proteomes" id="UP000663860"/>
    </source>
</evidence>
<accession>A0A814LM70</accession>
<dbReference type="PROSITE" id="PS51996">
    <property type="entry name" value="TR_MART"/>
    <property type="match status" value="1"/>
</dbReference>
<dbReference type="OrthoDB" id="423533at2759"/>
<reference evidence="2" key="1">
    <citation type="submission" date="2021-02" db="EMBL/GenBank/DDBJ databases">
        <authorList>
            <person name="Nowell W R."/>
        </authorList>
    </citation>
    <scope>NUCLEOTIDE SEQUENCE</scope>
</reference>
<gene>
    <name evidence="2" type="ORF">IZO911_LOCUS21204</name>
    <name evidence="1" type="ORF">JYZ213_LOCUS17085</name>
    <name evidence="4" type="ORF">KXQ929_LOCUS12906</name>
    <name evidence="5" type="ORF">OKA104_LOCUS38645</name>
    <name evidence="3" type="ORF">VCS650_LOCUS28098</name>
</gene>
<evidence type="ECO:0000313" key="5">
    <source>
        <dbReference type="EMBL" id="CAF4158334.1"/>
    </source>
</evidence>
<dbReference type="AlphaFoldDB" id="A0A814LM70"/>
<evidence type="ECO:0000313" key="4">
    <source>
        <dbReference type="EMBL" id="CAF3728723.1"/>
    </source>
</evidence>
<dbReference type="SUPFAM" id="SSF56399">
    <property type="entry name" value="ADP-ribosylation"/>
    <property type="match status" value="1"/>
</dbReference>
<dbReference type="EMBL" id="CAJOBB010000677">
    <property type="protein sequence ID" value="CAF3728723.1"/>
    <property type="molecule type" value="Genomic_DNA"/>
</dbReference>
<proteinExistence type="predicted"/>
<protein>
    <recommendedName>
        <fullName evidence="7">Mono(ADP-ribosyl)transferase</fullName>
    </recommendedName>
</protein>
<dbReference type="Proteomes" id="UP000663860">
    <property type="component" value="Unassembled WGS sequence"/>
</dbReference>
<organism evidence="2 6">
    <name type="scientific">Adineta steineri</name>
    <dbReference type="NCBI Taxonomy" id="433720"/>
    <lineage>
        <taxon>Eukaryota</taxon>
        <taxon>Metazoa</taxon>
        <taxon>Spiralia</taxon>
        <taxon>Gnathifera</taxon>
        <taxon>Rotifera</taxon>
        <taxon>Eurotatoria</taxon>
        <taxon>Bdelloidea</taxon>
        <taxon>Adinetida</taxon>
        <taxon>Adinetidae</taxon>
        <taxon>Adineta</taxon>
    </lineage>
</organism>